<proteinExistence type="predicted"/>
<reference evidence="2" key="1">
    <citation type="submission" date="2022-08" db="EMBL/GenBank/DDBJ databases">
        <title>Nisaea acidiphila sp. nov., isolated from a marine algal debris and emended description of the genus Nisaea Urios et al. 2008.</title>
        <authorList>
            <person name="Kwon K."/>
        </authorList>
    </citation>
    <scope>NUCLEOTIDE SEQUENCE</scope>
    <source>
        <strain evidence="2">MEBiC11861</strain>
    </source>
</reference>
<gene>
    <name evidence="2" type="ORF">NUH88_14610</name>
</gene>
<evidence type="ECO:0000256" key="1">
    <source>
        <dbReference type="SAM" id="SignalP"/>
    </source>
</evidence>
<organism evidence="2 3">
    <name type="scientific">Nisaea acidiphila</name>
    <dbReference type="NCBI Taxonomy" id="1862145"/>
    <lineage>
        <taxon>Bacteria</taxon>
        <taxon>Pseudomonadati</taxon>
        <taxon>Pseudomonadota</taxon>
        <taxon>Alphaproteobacteria</taxon>
        <taxon>Rhodospirillales</taxon>
        <taxon>Thalassobaculaceae</taxon>
        <taxon>Nisaea</taxon>
    </lineage>
</organism>
<name>A0A9J7ATE6_9PROT</name>
<evidence type="ECO:0000313" key="3">
    <source>
        <dbReference type="Proteomes" id="UP001060336"/>
    </source>
</evidence>
<dbReference type="AlphaFoldDB" id="A0A9J7ATE6"/>
<feature type="chain" id="PRO_5039912297" evidence="1">
    <location>
        <begin position="26"/>
        <end position="629"/>
    </location>
</feature>
<dbReference type="KEGG" id="naci:NUH88_14610"/>
<feature type="signal peptide" evidence="1">
    <location>
        <begin position="1"/>
        <end position="25"/>
    </location>
</feature>
<protein>
    <submittedName>
        <fullName evidence="2">Heme-binding protein</fullName>
    </submittedName>
</protein>
<sequence length="629" mass="64538">MRRIIRALGTGMLLCGLGAAHPVIAAESLSVAEVKQVLAQAIQEAQARGAPASIAVVDRVGNALALYTMSGANTQLDGSASDCPSGCVKITSGDASKGGLEGTFVPGRVAALAKAVTGAYLSSRGNAFTTRTASQIIQDHFNPRERFAPSGPLFGVQLSQLPCSDLVIATNSAAVTVGPKRSPLGLAGDPGGIPLYKNNEPVGAIGVISDGIYSVDLNVGDVDSDNDELIAVAGTVGFEAPVDIRGNRITVEGKTFRFTDRGTESLRSTPNAAPSFDSLSASVGSLLTLNTYFDGTIRSGTAFGDAASGYRQDTSGVFGSLDAYVLVDTANQARFAPKAGTEGTADALTAVEVQAILRNALSIAFRARAQIRRPLGSHAQVTISVVDTNGDILGIVRTPDGPVFGTDVSLQKARTAAFFSSTTAATELISGGLATYVSAAQAFIGPTALTDGTAFADRSGGNLSRPYFPDGIDGAANGPFSQPISLWSPFNTGLQLDAIAANVVTHRSFLLGTSAVDTAQNCSNLPLQAETGKSRMANGFQIFPGSVPIYRGATLVGGIGVSGDGVDQDDMISFLGLHNAGIELGTGVGNAPKGIRADNLVPQGTRLRYVSCPFAPFLDSGEQTPCNGK</sequence>
<dbReference type="InterPro" id="IPR052517">
    <property type="entry name" value="GlcG_carb_metab_protein"/>
</dbReference>
<keyword evidence="3" id="KW-1185">Reference proteome</keyword>
<dbReference type="PANTHER" id="PTHR34309:SF1">
    <property type="entry name" value="PROTEIN GLCG"/>
    <property type="match status" value="1"/>
</dbReference>
<accession>A0A9J7ATE6</accession>
<dbReference type="Pfam" id="PF03928">
    <property type="entry name" value="HbpS-like"/>
    <property type="match status" value="3"/>
</dbReference>
<keyword evidence="1" id="KW-0732">Signal</keyword>
<dbReference type="Proteomes" id="UP001060336">
    <property type="component" value="Chromosome"/>
</dbReference>
<dbReference type="PANTHER" id="PTHR34309">
    <property type="entry name" value="SLR1406 PROTEIN"/>
    <property type="match status" value="1"/>
</dbReference>
<dbReference type="EMBL" id="CP102480">
    <property type="protein sequence ID" value="UUX48637.1"/>
    <property type="molecule type" value="Genomic_DNA"/>
</dbReference>
<dbReference type="RefSeq" id="WP_257767144.1">
    <property type="nucleotide sequence ID" value="NZ_CP102480.1"/>
</dbReference>
<dbReference type="InterPro" id="IPR038084">
    <property type="entry name" value="PduO/GlcC-like_sf"/>
</dbReference>
<dbReference type="InterPro" id="IPR005624">
    <property type="entry name" value="PduO/GlcC-like"/>
</dbReference>
<evidence type="ECO:0000313" key="2">
    <source>
        <dbReference type="EMBL" id="UUX48637.1"/>
    </source>
</evidence>
<dbReference type="Gene3D" id="3.30.450.150">
    <property type="entry name" value="Haem-degrading domain"/>
    <property type="match status" value="3"/>
</dbReference>
<dbReference type="SUPFAM" id="SSF143744">
    <property type="entry name" value="GlcG-like"/>
    <property type="match status" value="3"/>
</dbReference>